<evidence type="ECO:0000256" key="1">
    <source>
        <dbReference type="ARBA" id="ARBA00007447"/>
    </source>
</evidence>
<dbReference type="PROSITE" id="PS51767">
    <property type="entry name" value="PEPTIDASE_A1"/>
    <property type="match status" value="1"/>
</dbReference>
<dbReference type="HOGENOM" id="CLU_1838821_0_0_1"/>
<dbReference type="EMBL" id="KI392405">
    <property type="protein sequence ID" value="ERN16894.1"/>
    <property type="molecule type" value="Genomic_DNA"/>
</dbReference>
<dbReference type="GO" id="GO:0006508">
    <property type="term" value="P:proteolysis"/>
    <property type="evidence" value="ECO:0007669"/>
    <property type="project" value="UniProtKB-KW"/>
</dbReference>
<keyword evidence="2" id="KW-0645">Protease</keyword>
<dbReference type="InterPro" id="IPR051708">
    <property type="entry name" value="Plant_Aspart_Prot_A1"/>
</dbReference>
<keyword evidence="3" id="KW-0378">Hydrolase</keyword>
<reference evidence="6" key="1">
    <citation type="journal article" date="2013" name="Science">
        <title>The Amborella genome and the evolution of flowering plants.</title>
        <authorList>
            <consortium name="Amborella Genome Project"/>
        </authorList>
    </citation>
    <scope>NUCLEOTIDE SEQUENCE [LARGE SCALE GENOMIC DNA]</scope>
</reference>
<dbReference type="PANTHER" id="PTHR47967:SF128">
    <property type="entry name" value="ASPARTIC PROTEINASE CDR1-LIKE"/>
    <property type="match status" value="1"/>
</dbReference>
<evidence type="ECO:0000256" key="2">
    <source>
        <dbReference type="ARBA" id="ARBA00022670"/>
    </source>
</evidence>
<evidence type="ECO:0000313" key="5">
    <source>
        <dbReference type="EMBL" id="ERN16894.1"/>
    </source>
</evidence>
<dbReference type="Gramene" id="ERN16894">
    <property type="protein sequence ID" value="ERN16894"/>
    <property type="gene ID" value="AMTR_s00057p00163910"/>
</dbReference>
<dbReference type="InterPro" id="IPR032861">
    <property type="entry name" value="TAXi_N"/>
</dbReference>
<dbReference type="InterPro" id="IPR021109">
    <property type="entry name" value="Peptidase_aspartic_dom_sf"/>
</dbReference>
<dbReference type="PANTHER" id="PTHR47967">
    <property type="entry name" value="OS07G0603500 PROTEIN-RELATED"/>
    <property type="match status" value="1"/>
</dbReference>
<dbReference type="Gene3D" id="2.40.70.10">
    <property type="entry name" value="Acid Proteases"/>
    <property type="match status" value="1"/>
</dbReference>
<dbReference type="Proteomes" id="UP000017836">
    <property type="component" value="Unassembled WGS sequence"/>
</dbReference>
<name>U5D388_AMBTC</name>
<dbReference type="AlphaFoldDB" id="U5D388"/>
<keyword evidence="6" id="KW-1185">Reference proteome</keyword>
<evidence type="ECO:0000313" key="6">
    <source>
        <dbReference type="Proteomes" id="UP000017836"/>
    </source>
</evidence>
<dbReference type="InterPro" id="IPR033121">
    <property type="entry name" value="PEPTIDASE_A1"/>
</dbReference>
<accession>U5D388</accession>
<dbReference type="GO" id="GO:0008233">
    <property type="term" value="F:peptidase activity"/>
    <property type="evidence" value="ECO:0007669"/>
    <property type="project" value="UniProtKB-KW"/>
</dbReference>
<sequence length="112" mass="12984">MRLGIGDPYKLYLWIMDTWSELTWTQCKNCFLQREIFEPLNSTSYRAINCDSPFCKEFNPATSEGHYASETFTFETGEGHFITVPGAATRTEFHSMLGQPDWWGSVVPRWCL</sequence>
<dbReference type="Pfam" id="PF14543">
    <property type="entry name" value="TAXi_N"/>
    <property type="match status" value="1"/>
</dbReference>
<evidence type="ECO:0000256" key="3">
    <source>
        <dbReference type="ARBA" id="ARBA00022801"/>
    </source>
</evidence>
<comment type="similarity">
    <text evidence="1">Belongs to the peptidase A1 family.</text>
</comment>
<feature type="domain" description="Peptidase A1" evidence="4">
    <location>
        <begin position="1"/>
        <end position="112"/>
    </location>
</feature>
<gene>
    <name evidence="5" type="ORF">AMTR_s00057p00163910</name>
</gene>
<dbReference type="SUPFAM" id="SSF50630">
    <property type="entry name" value="Acid proteases"/>
    <property type="match status" value="1"/>
</dbReference>
<proteinExistence type="inferred from homology"/>
<organism evidence="5 6">
    <name type="scientific">Amborella trichopoda</name>
    <dbReference type="NCBI Taxonomy" id="13333"/>
    <lineage>
        <taxon>Eukaryota</taxon>
        <taxon>Viridiplantae</taxon>
        <taxon>Streptophyta</taxon>
        <taxon>Embryophyta</taxon>
        <taxon>Tracheophyta</taxon>
        <taxon>Spermatophyta</taxon>
        <taxon>Magnoliopsida</taxon>
        <taxon>Amborellales</taxon>
        <taxon>Amborellaceae</taxon>
        <taxon>Amborella</taxon>
    </lineage>
</organism>
<protein>
    <recommendedName>
        <fullName evidence="4">Peptidase A1 domain-containing protein</fullName>
    </recommendedName>
</protein>
<evidence type="ECO:0000259" key="4">
    <source>
        <dbReference type="PROSITE" id="PS51767"/>
    </source>
</evidence>